<dbReference type="InterPro" id="IPR023917">
    <property type="entry name" value="Bifunctiontional_GlmU_bac-type"/>
</dbReference>
<evidence type="ECO:0000256" key="2">
    <source>
        <dbReference type="ARBA" id="ARBA00023315"/>
    </source>
</evidence>
<accession>A0A381TZV4</accession>
<organism evidence="3">
    <name type="scientific">marine metagenome</name>
    <dbReference type="NCBI Taxonomy" id="408172"/>
    <lineage>
        <taxon>unclassified sequences</taxon>
        <taxon>metagenomes</taxon>
        <taxon>ecological metagenomes</taxon>
    </lineage>
</organism>
<name>A0A381TZV4_9ZZZZ</name>
<dbReference type="InterPro" id="IPR011004">
    <property type="entry name" value="Trimer_LpxA-like_sf"/>
</dbReference>
<proteinExistence type="predicted"/>
<evidence type="ECO:0008006" key="4">
    <source>
        <dbReference type="Google" id="ProtNLM"/>
    </source>
</evidence>
<sequence length="380" mass="41552">MFDLRCGAFTFLERLNRLRPDDSISLFVRVEQEAVTKERFGLTVNPETVEDGLWLNSTVFWTESSLTLLESKEGIFTSDGAFVGAHFSSEMGQKWLEAGGPLNTSCPEDTGEEKNDLKSIIYLWDCINENGHAIKADAAHFPMGEVKGDIDDGTHLLNQDNIYVAEGARVKAGAILDGESGPVIISEKVTVQPGAYLEGPLYIGNGSLIKAGAKIFGETAMGPGCKVGGEVAETIFQSWSNKQHDGFLGHSYVGEWVNLGAGTNNSDLKNNYSSVKVTVDGKQVDTESLFVGLFMGDHAKSAIGTQFNTGTTVGPACNVVVTGFPPKEIPPFSWVMNRELQKYDFQKFIEAAKVAKGRRDQSFSAAEESLFLQLWEKHWE</sequence>
<dbReference type="SUPFAM" id="SSF51161">
    <property type="entry name" value="Trimeric LpxA-like enzymes"/>
    <property type="match status" value="1"/>
</dbReference>
<protein>
    <recommendedName>
        <fullName evidence="4">Glucose-1-phosphate thymidylyltransferase</fullName>
    </recommendedName>
</protein>
<reference evidence="3" key="1">
    <citation type="submission" date="2018-05" db="EMBL/GenBank/DDBJ databases">
        <authorList>
            <person name="Lanie J.A."/>
            <person name="Ng W.-L."/>
            <person name="Kazmierczak K.M."/>
            <person name="Andrzejewski T.M."/>
            <person name="Davidsen T.M."/>
            <person name="Wayne K.J."/>
            <person name="Tettelin H."/>
            <person name="Glass J.I."/>
            <person name="Rusch D."/>
            <person name="Podicherti R."/>
            <person name="Tsui H.-C.T."/>
            <person name="Winkler M.E."/>
        </authorList>
    </citation>
    <scope>NUCLEOTIDE SEQUENCE</scope>
</reference>
<gene>
    <name evidence="3" type="ORF">METZ01_LOCUS74233</name>
</gene>
<evidence type="ECO:0000313" key="3">
    <source>
        <dbReference type="EMBL" id="SVA21379.1"/>
    </source>
</evidence>
<keyword evidence="2" id="KW-0012">Acyltransferase</keyword>
<evidence type="ECO:0000256" key="1">
    <source>
        <dbReference type="ARBA" id="ARBA00022679"/>
    </source>
</evidence>
<dbReference type="EMBL" id="UINC01005446">
    <property type="protein sequence ID" value="SVA21379.1"/>
    <property type="molecule type" value="Genomic_DNA"/>
</dbReference>
<dbReference type="GO" id="GO:0016779">
    <property type="term" value="F:nucleotidyltransferase activity"/>
    <property type="evidence" value="ECO:0007669"/>
    <property type="project" value="UniProtKB-ARBA"/>
</dbReference>
<dbReference type="NCBIfam" id="TIGR03991">
    <property type="entry name" value="alt_bact_glmU"/>
    <property type="match status" value="1"/>
</dbReference>
<keyword evidence="1" id="KW-0808">Transferase</keyword>
<dbReference type="Pfam" id="PF13562">
    <property type="entry name" value="NTP_transf_4"/>
    <property type="match status" value="1"/>
</dbReference>
<dbReference type="PANTHER" id="PTHR43584:SF9">
    <property type="entry name" value="TRANSFERASE HEXAPEPTIDE REPEAT CONTAINING PROTEIN"/>
    <property type="match status" value="1"/>
</dbReference>
<dbReference type="Gene3D" id="2.160.10.10">
    <property type="entry name" value="Hexapeptide repeat proteins"/>
    <property type="match status" value="1"/>
</dbReference>
<dbReference type="PANTHER" id="PTHR43584">
    <property type="entry name" value="NUCLEOTIDYL TRANSFERASE"/>
    <property type="match status" value="1"/>
</dbReference>
<dbReference type="GO" id="GO:0016746">
    <property type="term" value="F:acyltransferase activity"/>
    <property type="evidence" value="ECO:0007669"/>
    <property type="project" value="UniProtKB-KW"/>
</dbReference>
<dbReference type="InterPro" id="IPR050065">
    <property type="entry name" value="GlmU-like"/>
</dbReference>
<dbReference type="AlphaFoldDB" id="A0A381TZV4"/>